<comment type="caution">
    <text evidence="1">Lacks conserved residue(s) required for the propagation of feature annotation.</text>
</comment>
<dbReference type="InterPro" id="IPR001789">
    <property type="entry name" value="Sig_transdc_resp-reg_receiver"/>
</dbReference>
<gene>
    <name evidence="3" type="ORF">FCL42_09650</name>
</gene>
<evidence type="ECO:0000256" key="1">
    <source>
        <dbReference type="PROSITE-ProRule" id="PRU00169"/>
    </source>
</evidence>
<sequence>MRSAKPAILIIDGEQQNRQRATEVVNQFDLECHEVDQCQDVLQRLTTHSIELIILNMQCAGEGAITLLRSLNESRSPIPVILITPPSIFMQQVVERYSFVVASIDNLSSDHSLEQLSKLIAHTVLPNTERRWSPKELTQLDIDEFAESGVAEISQQLMYQKPSSRLYQCQLDYSIYSRNLLSPWFVSHAAITQRHTAGFLAFSPVSDHRAAVISAVLQANLNRLRRRRKEDPPETLQPELLLQKLAKEVRLSGLDIQVEIGFFIFDGDSKKLSISIVGSHIRGYLRHDQQLTPMMLRSATSLIEEPLMCAAITKTLSPDDQFVLFGGEPELKERLLQDKFEGFIESRYQGGFLQLSCH</sequence>
<evidence type="ECO:0000259" key="2">
    <source>
        <dbReference type="PROSITE" id="PS50110"/>
    </source>
</evidence>
<dbReference type="AlphaFoldDB" id="A0A4U1BNW7"/>
<dbReference type="Gene3D" id="3.40.50.2300">
    <property type="match status" value="1"/>
</dbReference>
<dbReference type="SUPFAM" id="SSF52172">
    <property type="entry name" value="CheY-like"/>
    <property type="match status" value="1"/>
</dbReference>
<dbReference type="CDD" id="cd00156">
    <property type="entry name" value="REC"/>
    <property type="match status" value="1"/>
</dbReference>
<dbReference type="Proteomes" id="UP000305675">
    <property type="component" value="Unassembled WGS sequence"/>
</dbReference>
<dbReference type="Pfam" id="PF00072">
    <property type="entry name" value="Response_reg"/>
    <property type="match status" value="1"/>
</dbReference>
<dbReference type="GO" id="GO:0000160">
    <property type="term" value="P:phosphorelay signal transduction system"/>
    <property type="evidence" value="ECO:0007669"/>
    <property type="project" value="InterPro"/>
</dbReference>
<proteinExistence type="predicted"/>
<organism evidence="3 4">
    <name type="scientific">Ferrimonas aestuarii</name>
    <dbReference type="NCBI Taxonomy" id="2569539"/>
    <lineage>
        <taxon>Bacteria</taxon>
        <taxon>Pseudomonadati</taxon>
        <taxon>Pseudomonadota</taxon>
        <taxon>Gammaproteobacteria</taxon>
        <taxon>Alteromonadales</taxon>
        <taxon>Ferrimonadaceae</taxon>
        <taxon>Ferrimonas</taxon>
    </lineage>
</organism>
<keyword evidence="4" id="KW-1185">Reference proteome</keyword>
<dbReference type="RefSeq" id="WP_136863203.1">
    <property type="nucleotide sequence ID" value="NZ_SWCJ01000005.1"/>
</dbReference>
<feature type="domain" description="Response regulatory" evidence="2">
    <location>
        <begin position="7"/>
        <end position="124"/>
    </location>
</feature>
<evidence type="ECO:0000313" key="4">
    <source>
        <dbReference type="Proteomes" id="UP000305675"/>
    </source>
</evidence>
<accession>A0A4U1BNW7</accession>
<dbReference type="InterPro" id="IPR011006">
    <property type="entry name" value="CheY-like_superfamily"/>
</dbReference>
<dbReference type="EMBL" id="SWCJ01000005">
    <property type="protein sequence ID" value="TKB55446.1"/>
    <property type="molecule type" value="Genomic_DNA"/>
</dbReference>
<evidence type="ECO:0000313" key="3">
    <source>
        <dbReference type="EMBL" id="TKB55446.1"/>
    </source>
</evidence>
<dbReference type="OrthoDB" id="6399952at2"/>
<comment type="caution">
    <text evidence="3">The sequence shown here is derived from an EMBL/GenBank/DDBJ whole genome shotgun (WGS) entry which is preliminary data.</text>
</comment>
<protein>
    <submittedName>
        <fullName evidence="3">Response regulator</fullName>
    </submittedName>
</protein>
<reference evidence="3 4" key="1">
    <citation type="submission" date="2019-04" db="EMBL/GenBank/DDBJ databases">
        <authorList>
            <person name="Hwang J.C."/>
        </authorList>
    </citation>
    <scope>NUCLEOTIDE SEQUENCE [LARGE SCALE GENOMIC DNA]</scope>
    <source>
        <strain evidence="3 4">IMCC35002</strain>
    </source>
</reference>
<dbReference type="PROSITE" id="PS50110">
    <property type="entry name" value="RESPONSE_REGULATORY"/>
    <property type="match status" value="1"/>
</dbReference>
<name>A0A4U1BNW7_9GAMM</name>